<evidence type="ECO:0000313" key="4">
    <source>
        <dbReference type="Proteomes" id="UP001223390"/>
    </source>
</evidence>
<evidence type="ECO:0000256" key="1">
    <source>
        <dbReference type="SAM" id="MobiDB-lite"/>
    </source>
</evidence>
<proteinExistence type="predicted"/>
<feature type="region of interest" description="Disordered" evidence="1">
    <location>
        <begin position="1"/>
        <end position="55"/>
    </location>
</feature>
<evidence type="ECO:0000313" key="3">
    <source>
        <dbReference type="EMBL" id="MDK9499342.1"/>
    </source>
</evidence>
<accession>A0ABT7H0D2</accession>
<name>A0ABT7H0D2_9ACTN</name>
<comment type="caution">
    <text evidence="3">The sequence shown here is derived from an EMBL/GenBank/DDBJ whole genome shotgun (WGS) entry which is preliminary data.</text>
</comment>
<dbReference type="Proteomes" id="UP001223390">
    <property type="component" value="Unassembled WGS sequence"/>
</dbReference>
<dbReference type="EMBL" id="JASITI010000042">
    <property type="protein sequence ID" value="MDK9499342.1"/>
    <property type="molecule type" value="Genomic_DNA"/>
</dbReference>
<gene>
    <name evidence="3" type="ORF">QEZ40_004762</name>
</gene>
<keyword evidence="2" id="KW-0472">Membrane</keyword>
<evidence type="ECO:0000256" key="2">
    <source>
        <dbReference type="SAM" id="Phobius"/>
    </source>
</evidence>
<keyword evidence="4" id="KW-1185">Reference proteome</keyword>
<keyword evidence="2" id="KW-0812">Transmembrane</keyword>
<feature type="region of interest" description="Disordered" evidence="1">
    <location>
        <begin position="99"/>
        <end position="124"/>
    </location>
</feature>
<sequence length="293" mass="30104">MTEPQAAPAGEPQAAPAGEPQAEPQTAPAAEPQTAPVAGAAAPAVPAPRADRRRRGPLIAGGVAVVLLAGGGVGASYALAGADRTAPTAYWAAAGRELPEAGNPAPVPPNDLSGKLLPMPPEFKLGPDLAGDGNDFFVSGEKAVEGFKEARKGLSSSERKKRDDMLADLRLKGLAGRSYAATSGGMVVEIRIMQADPKALGAFSEVSKKLLELGGGDRDAPKVDGYPDAKCALLPVGEEKDPQIDSMYCVAVQGDVLVSLRAYGPKKEGFSKLEATGFLKNQLSRLKSPGESV</sequence>
<organism evidence="3 4">
    <name type="scientific">Streptomyces katrae</name>
    <dbReference type="NCBI Taxonomy" id="68223"/>
    <lineage>
        <taxon>Bacteria</taxon>
        <taxon>Bacillati</taxon>
        <taxon>Actinomycetota</taxon>
        <taxon>Actinomycetes</taxon>
        <taxon>Kitasatosporales</taxon>
        <taxon>Streptomycetaceae</taxon>
        <taxon>Streptomyces</taxon>
    </lineage>
</organism>
<protein>
    <recommendedName>
        <fullName evidence="5">Secreted protein</fullName>
    </recommendedName>
</protein>
<reference evidence="3 4" key="1">
    <citation type="submission" date="2023-05" db="EMBL/GenBank/DDBJ databases">
        <title>Sequencing and Assembly of Streptomyces sp. NP73.</title>
        <authorList>
            <person name="Konwar A.N."/>
            <person name="Saikia K."/>
            <person name="Thakur D."/>
        </authorList>
    </citation>
    <scope>NUCLEOTIDE SEQUENCE [LARGE SCALE GENOMIC DNA]</scope>
    <source>
        <strain evidence="3 4">NP73</strain>
    </source>
</reference>
<dbReference type="RefSeq" id="WP_285345248.1">
    <property type="nucleotide sequence ID" value="NZ_JASITI010000042.1"/>
</dbReference>
<evidence type="ECO:0008006" key="5">
    <source>
        <dbReference type="Google" id="ProtNLM"/>
    </source>
</evidence>
<feature type="transmembrane region" description="Helical" evidence="2">
    <location>
        <begin position="58"/>
        <end position="80"/>
    </location>
</feature>
<feature type="compositionally biased region" description="Low complexity" evidence="1">
    <location>
        <begin position="1"/>
        <end position="48"/>
    </location>
</feature>
<keyword evidence="2" id="KW-1133">Transmembrane helix</keyword>